<name>A0A7W6ACN7_9HYPH</name>
<sequence length="274" mass="27941">MIARVPLKAALVAASLLLAARAMAQEPEAASPPAGEQTQPKPANPKPRPKPKPKPKPAPQAEQPDAGKPPLRTGGGEPQGAAAVPPLLPAAPPTPAAVSGPPVACDPGQSVLYDGPKEFSVWVTRTGAVTVDNPLRPLTPDVTRVVQLVIGDKIATAYGRDLASLRRGASPAALESLLGGPVRWDAQLGTLPDSFEIVSDANAPLAQMRFKECGTAPAAKAAPVPVAKKDAKKEKKPKAPRKEPAGAAAGGTAPAGRTAAPPRQFNIPQGAISE</sequence>
<organism evidence="3 4">
    <name type="scientific">Methylobacterium brachythecii</name>
    <dbReference type="NCBI Taxonomy" id="1176177"/>
    <lineage>
        <taxon>Bacteria</taxon>
        <taxon>Pseudomonadati</taxon>
        <taxon>Pseudomonadota</taxon>
        <taxon>Alphaproteobacteria</taxon>
        <taxon>Hyphomicrobiales</taxon>
        <taxon>Methylobacteriaceae</taxon>
        <taxon>Methylobacterium</taxon>
    </lineage>
</organism>
<evidence type="ECO:0000313" key="4">
    <source>
        <dbReference type="Proteomes" id="UP000517759"/>
    </source>
</evidence>
<gene>
    <name evidence="3" type="ORF">GGR33_000285</name>
</gene>
<proteinExistence type="predicted"/>
<feature type="compositionally biased region" description="Low complexity" evidence="1">
    <location>
        <begin position="245"/>
        <end position="263"/>
    </location>
</feature>
<protein>
    <submittedName>
        <fullName evidence="3">Uncharacterized protein</fullName>
    </submittedName>
</protein>
<dbReference type="EMBL" id="JACIDN010000001">
    <property type="protein sequence ID" value="MBB3900805.1"/>
    <property type="molecule type" value="Genomic_DNA"/>
</dbReference>
<dbReference type="AlphaFoldDB" id="A0A7W6ACN7"/>
<dbReference type="RefSeq" id="WP_183501595.1">
    <property type="nucleotide sequence ID" value="NZ_JACIDN010000001.1"/>
</dbReference>
<reference evidence="3 4" key="1">
    <citation type="submission" date="2020-08" db="EMBL/GenBank/DDBJ databases">
        <title>Genomic Encyclopedia of Type Strains, Phase IV (KMG-IV): sequencing the most valuable type-strain genomes for metagenomic binning, comparative biology and taxonomic classification.</title>
        <authorList>
            <person name="Goeker M."/>
        </authorList>
    </citation>
    <scope>NUCLEOTIDE SEQUENCE [LARGE SCALE GENOMIC DNA]</scope>
    <source>
        <strain evidence="3 4">DSM 24105</strain>
    </source>
</reference>
<feature type="compositionally biased region" description="Low complexity" evidence="1">
    <location>
        <begin position="217"/>
        <end position="226"/>
    </location>
</feature>
<feature type="region of interest" description="Disordered" evidence="1">
    <location>
        <begin position="217"/>
        <end position="274"/>
    </location>
</feature>
<feature type="signal peptide" evidence="2">
    <location>
        <begin position="1"/>
        <end position="24"/>
    </location>
</feature>
<evidence type="ECO:0000256" key="2">
    <source>
        <dbReference type="SAM" id="SignalP"/>
    </source>
</evidence>
<keyword evidence="2" id="KW-0732">Signal</keyword>
<feature type="region of interest" description="Disordered" evidence="1">
    <location>
        <begin position="24"/>
        <end position="102"/>
    </location>
</feature>
<evidence type="ECO:0000256" key="1">
    <source>
        <dbReference type="SAM" id="MobiDB-lite"/>
    </source>
</evidence>
<accession>A0A7W6ACN7</accession>
<dbReference type="Proteomes" id="UP000517759">
    <property type="component" value="Unassembled WGS sequence"/>
</dbReference>
<feature type="chain" id="PRO_5031329666" evidence="2">
    <location>
        <begin position="25"/>
        <end position="274"/>
    </location>
</feature>
<evidence type="ECO:0000313" key="3">
    <source>
        <dbReference type="EMBL" id="MBB3900805.1"/>
    </source>
</evidence>
<feature type="compositionally biased region" description="Pro residues" evidence="1">
    <location>
        <begin position="86"/>
        <end position="95"/>
    </location>
</feature>
<comment type="caution">
    <text evidence="3">The sequence shown here is derived from an EMBL/GenBank/DDBJ whole genome shotgun (WGS) entry which is preliminary data.</text>
</comment>